<accession>A0AAV4XFX8</accession>
<dbReference type="AlphaFoldDB" id="A0AAV4XFX8"/>
<evidence type="ECO:0000313" key="1">
    <source>
        <dbReference type="EMBL" id="GIY93519.1"/>
    </source>
</evidence>
<protein>
    <submittedName>
        <fullName evidence="1">Uncharacterized protein</fullName>
    </submittedName>
</protein>
<dbReference type="EMBL" id="BPLR01000274">
    <property type="protein sequence ID" value="GIY93519.1"/>
    <property type="molecule type" value="Genomic_DNA"/>
</dbReference>
<reference evidence="1 2" key="1">
    <citation type="submission" date="2021-06" db="EMBL/GenBank/DDBJ databases">
        <title>Caerostris extrusa draft genome.</title>
        <authorList>
            <person name="Kono N."/>
            <person name="Arakawa K."/>
        </authorList>
    </citation>
    <scope>NUCLEOTIDE SEQUENCE [LARGE SCALE GENOMIC DNA]</scope>
</reference>
<dbReference type="Proteomes" id="UP001054945">
    <property type="component" value="Unassembled WGS sequence"/>
</dbReference>
<name>A0AAV4XFX8_CAEEX</name>
<evidence type="ECO:0000313" key="2">
    <source>
        <dbReference type="Proteomes" id="UP001054945"/>
    </source>
</evidence>
<comment type="caution">
    <text evidence="1">The sequence shown here is derived from an EMBL/GenBank/DDBJ whole genome shotgun (WGS) entry which is preliminary data.</text>
</comment>
<proteinExistence type="predicted"/>
<sequence length="122" mass="14176">MIVVFFSVAINPLDQTEYKSPPRKETSLHIKAEKEVTVDFFLSIQEKSVYCPPPPIRKINHPPRRSIKAESTLRTPSYFTRGIRISAWQTVLENKRVPKILPVQRSKNNDKLSFLSKVLYHL</sequence>
<organism evidence="1 2">
    <name type="scientific">Caerostris extrusa</name>
    <name type="common">Bark spider</name>
    <name type="synonym">Caerostris bankana</name>
    <dbReference type="NCBI Taxonomy" id="172846"/>
    <lineage>
        <taxon>Eukaryota</taxon>
        <taxon>Metazoa</taxon>
        <taxon>Ecdysozoa</taxon>
        <taxon>Arthropoda</taxon>
        <taxon>Chelicerata</taxon>
        <taxon>Arachnida</taxon>
        <taxon>Araneae</taxon>
        <taxon>Araneomorphae</taxon>
        <taxon>Entelegynae</taxon>
        <taxon>Araneoidea</taxon>
        <taxon>Araneidae</taxon>
        <taxon>Caerostris</taxon>
    </lineage>
</organism>
<keyword evidence="2" id="KW-1185">Reference proteome</keyword>
<gene>
    <name evidence="1" type="ORF">CEXT_514311</name>
</gene>